<evidence type="ECO:0000313" key="1">
    <source>
        <dbReference type="EMBL" id="KAG1799652.1"/>
    </source>
</evidence>
<dbReference type="RefSeq" id="XP_041185772.1">
    <property type="nucleotide sequence ID" value="XM_041337334.1"/>
</dbReference>
<protein>
    <submittedName>
        <fullName evidence="1">Uncharacterized protein</fullName>
    </submittedName>
</protein>
<dbReference type="GeneID" id="64631350"/>
<gene>
    <name evidence="1" type="ORF">BJ212DRAFT_1401514</name>
</gene>
<comment type="caution">
    <text evidence="1">The sequence shown here is derived from an EMBL/GenBank/DDBJ whole genome shotgun (WGS) entry which is preliminary data.</text>
</comment>
<name>A0A9P7DP57_9AGAM</name>
<dbReference type="EMBL" id="JABBWG010000133">
    <property type="protein sequence ID" value="KAG1799652.1"/>
    <property type="molecule type" value="Genomic_DNA"/>
</dbReference>
<accession>A0A9P7DP57</accession>
<evidence type="ECO:0000313" key="2">
    <source>
        <dbReference type="Proteomes" id="UP000807769"/>
    </source>
</evidence>
<keyword evidence="2" id="KW-1185">Reference proteome</keyword>
<proteinExistence type="predicted"/>
<reference evidence="1" key="1">
    <citation type="journal article" date="2020" name="New Phytol.">
        <title>Comparative genomics reveals dynamic genome evolution in host specialist ectomycorrhizal fungi.</title>
        <authorList>
            <person name="Lofgren L.A."/>
            <person name="Nguyen N.H."/>
            <person name="Vilgalys R."/>
            <person name="Ruytinx J."/>
            <person name="Liao H.L."/>
            <person name="Branco S."/>
            <person name="Kuo A."/>
            <person name="LaButti K."/>
            <person name="Lipzen A."/>
            <person name="Andreopoulos W."/>
            <person name="Pangilinan J."/>
            <person name="Riley R."/>
            <person name="Hundley H."/>
            <person name="Na H."/>
            <person name="Barry K."/>
            <person name="Grigoriev I.V."/>
            <person name="Stajich J.E."/>
            <person name="Kennedy P.G."/>
        </authorList>
    </citation>
    <scope>NUCLEOTIDE SEQUENCE</scope>
    <source>
        <strain evidence="1">MN1</strain>
    </source>
</reference>
<dbReference type="AlphaFoldDB" id="A0A9P7DP57"/>
<sequence>MTTRTNRFVKPLISVIFGHGCTEINDIIIPLQAPLCSMCAYCFWSCSHYNRP</sequence>
<organism evidence="1 2">
    <name type="scientific">Suillus subaureus</name>
    <dbReference type="NCBI Taxonomy" id="48587"/>
    <lineage>
        <taxon>Eukaryota</taxon>
        <taxon>Fungi</taxon>
        <taxon>Dikarya</taxon>
        <taxon>Basidiomycota</taxon>
        <taxon>Agaricomycotina</taxon>
        <taxon>Agaricomycetes</taxon>
        <taxon>Agaricomycetidae</taxon>
        <taxon>Boletales</taxon>
        <taxon>Suillineae</taxon>
        <taxon>Suillaceae</taxon>
        <taxon>Suillus</taxon>
    </lineage>
</organism>
<dbReference type="Proteomes" id="UP000807769">
    <property type="component" value="Unassembled WGS sequence"/>
</dbReference>